<gene>
    <name evidence="2" type="ORF">DFR50_12941</name>
</gene>
<dbReference type="Proteomes" id="UP000253529">
    <property type="component" value="Unassembled WGS sequence"/>
</dbReference>
<feature type="domain" description="Glycosyltransferase 2-like" evidence="1">
    <location>
        <begin position="46"/>
        <end position="166"/>
    </location>
</feature>
<dbReference type="Gene3D" id="3.90.550.10">
    <property type="entry name" value="Spore Coat Polysaccharide Biosynthesis Protein SpsA, Chain A"/>
    <property type="match status" value="1"/>
</dbReference>
<evidence type="ECO:0000259" key="1">
    <source>
        <dbReference type="Pfam" id="PF00535"/>
    </source>
</evidence>
<dbReference type="PANTHER" id="PTHR48090:SF7">
    <property type="entry name" value="RFBJ PROTEIN"/>
    <property type="match status" value="1"/>
</dbReference>
<name>A0A366EXJ0_9HYPH</name>
<dbReference type="PANTHER" id="PTHR48090">
    <property type="entry name" value="UNDECAPRENYL-PHOSPHATE 4-DEOXY-4-FORMAMIDO-L-ARABINOSE TRANSFERASE-RELATED"/>
    <property type="match status" value="1"/>
</dbReference>
<keyword evidence="2" id="KW-0808">Transferase</keyword>
<reference evidence="2 3" key="1">
    <citation type="submission" date="2018-06" db="EMBL/GenBank/DDBJ databases">
        <title>Genomic Encyclopedia of Type Strains, Phase IV (KMG-IV): sequencing the most valuable type-strain genomes for metagenomic binning, comparative biology and taxonomic classification.</title>
        <authorList>
            <person name="Goeker M."/>
        </authorList>
    </citation>
    <scope>NUCLEOTIDE SEQUENCE [LARGE SCALE GENOMIC DNA]</scope>
    <source>
        <strain evidence="2 3">DSM 24875</strain>
    </source>
</reference>
<organism evidence="2 3">
    <name type="scientific">Roseiarcus fermentans</name>
    <dbReference type="NCBI Taxonomy" id="1473586"/>
    <lineage>
        <taxon>Bacteria</taxon>
        <taxon>Pseudomonadati</taxon>
        <taxon>Pseudomonadota</taxon>
        <taxon>Alphaproteobacteria</taxon>
        <taxon>Hyphomicrobiales</taxon>
        <taxon>Roseiarcaceae</taxon>
        <taxon>Roseiarcus</taxon>
    </lineage>
</organism>
<evidence type="ECO:0000313" key="3">
    <source>
        <dbReference type="Proteomes" id="UP000253529"/>
    </source>
</evidence>
<keyword evidence="3" id="KW-1185">Reference proteome</keyword>
<dbReference type="AlphaFoldDB" id="A0A366EXJ0"/>
<dbReference type="OrthoDB" id="9811222at2"/>
<sequence>MSERIDLTERLEGAGLRGLAPSDAPTPETLSFLDPAWRHVPIPRVSVVMPTLNEAPNLAHVIPQIPNWVHEVIVVDGRSTDGTVEVARQLRRDVRVVLESKRGKGAALRAGFACATGDIIVTIDADGSMNPNEMILLVGALLAGADFAKGSRFIEGGGSTDLSTFRALGNWGLTTSVRLLYGCRFSDLCYGYMAFWRRWTPLFDGETDGFEIETVLCVRALQHGLKIAEVASREAERVHGVSNLRAIPDGWRVLRTILRERVAPNSSRAASA</sequence>
<protein>
    <submittedName>
        <fullName evidence="2">Glycosyl transferase family 2</fullName>
    </submittedName>
</protein>
<proteinExistence type="predicted"/>
<dbReference type="InterPro" id="IPR050256">
    <property type="entry name" value="Glycosyltransferase_2"/>
</dbReference>
<accession>A0A366EXJ0</accession>
<dbReference type="CDD" id="cd04179">
    <property type="entry name" value="DPM_DPG-synthase_like"/>
    <property type="match status" value="1"/>
</dbReference>
<dbReference type="EMBL" id="QNRK01000029">
    <property type="protein sequence ID" value="RBP07111.1"/>
    <property type="molecule type" value="Genomic_DNA"/>
</dbReference>
<comment type="caution">
    <text evidence="2">The sequence shown here is derived from an EMBL/GenBank/DDBJ whole genome shotgun (WGS) entry which is preliminary data.</text>
</comment>
<dbReference type="Pfam" id="PF00535">
    <property type="entry name" value="Glycos_transf_2"/>
    <property type="match status" value="1"/>
</dbReference>
<evidence type="ECO:0000313" key="2">
    <source>
        <dbReference type="EMBL" id="RBP07111.1"/>
    </source>
</evidence>
<dbReference type="GO" id="GO:0016740">
    <property type="term" value="F:transferase activity"/>
    <property type="evidence" value="ECO:0007669"/>
    <property type="project" value="UniProtKB-KW"/>
</dbReference>
<dbReference type="SUPFAM" id="SSF53448">
    <property type="entry name" value="Nucleotide-diphospho-sugar transferases"/>
    <property type="match status" value="1"/>
</dbReference>
<dbReference type="InterPro" id="IPR001173">
    <property type="entry name" value="Glyco_trans_2-like"/>
</dbReference>
<dbReference type="InterPro" id="IPR029044">
    <property type="entry name" value="Nucleotide-diphossugar_trans"/>
</dbReference>